<evidence type="ECO:0000313" key="5">
    <source>
        <dbReference type="Proteomes" id="UP000253529"/>
    </source>
</evidence>
<gene>
    <name evidence="4" type="ORF">DFR50_15039</name>
</gene>
<keyword evidence="2" id="KW-0560">Oxidoreductase</keyword>
<dbReference type="Pfam" id="PF07993">
    <property type="entry name" value="NAD_binding_4"/>
    <property type="match status" value="1"/>
</dbReference>
<dbReference type="InterPro" id="IPR020904">
    <property type="entry name" value="Sc_DH/Rdtase_CS"/>
</dbReference>
<sequence length="661" mass="72274">MSAFITGGTGFIGKRLVRKLLERSHETIHVLVRKPSPELIDGLVAFWGDAAKRVQFVEGDISRPDLGVAQEDARKLRGRIDHFFHLAAVYDLKAEPAQVIAANVAGVANALSFAKSVKAGCFHHVSSIAAAGLYAGVFREDMFEEARGLDHPYYASKHKGEALVRKETEIPWRIYRPGAVVGDSKTGEIDKIDGPYYFFKLIQKLRDALPSWVPMVGLEGGRINVVPVDFVVAAMDYLAHLDGLDGRAFHLTDPSPMRVGDMLNTIAKAAHAPAFTMRINAGLFGLAPKALTHGLMGLTPFRRMRKQLMKELGLPDDIFMFVNYPTRFDCRETQKLLQPAGIEVPAFSDYAWRLWDYWERHLDPALFVDRSLRGAVGGKRALVTGGSAGIGRAIAHRLAEAGAKTLIVARDVEKLELTRQEFAAQGLEVHTYSADISDPAQCAALIETIRTEHGGIDILINNAGRSIRRSVENSYDRLHDVERLIRLNYLAAVQLTMGFLPGMAERRAGHVVNISSIGVLTTAPRFSAYVGSKAALEGWSDCAASEFLDRGVAFTNVNMPLVRTEMIAPTKLYQHVPTLDTDEAAALVVDAIVDRPARVATRLGLFGKALHAIAPSMGRIVLNTAFRMFPESAAARGEQGGEAAPSADQIAFTQLLKGLHL</sequence>
<dbReference type="Pfam" id="PF00106">
    <property type="entry name" value="adh_short"/>
    <property type="match status" value="1"/>
</dbReference>
<dbReference type="InterPro" id="IPR013120">
    <property type="entry name" value="FAR_NAD-bd"/>
</dbReference>
<dbReference type="CDD" id="cd05263">
    <property type="entry name" value="MupV_like_SDR_e"/>
    <property type="match status" value="1"/>
</dbReference>
<dbReference type="NCBIfam" id="NF005539">
    <property type="entry name" value="PRK07201.1"/>
    <property type="match status" value="1"/>
</dbReference>
<proteinExistence type="inferred from homology"/>
<dbReference type="EMBL" id="QNRK01000050">
    <property type="protein sequence ID" value="RBP02706.1"/>
    <property type="molecule type" value="Genomic_DNA"/>
</dbReference>
<dbReference type="Gene3D" id="3.40.50.720">
    <property type="entry name" value="NAD(P)-binding Rossmann-like Domain"/>
    <property type="match status" value="2"/>
</dbReference>
<reference evidence="4 5" key="1">
    <citation type="submission" date="2018-06" db="EMBL/GenBank/DDBJ databases">
        <title>Genomic Encyclopedia of Type Strains, Phase IV (KMG-IV): sequencing the most valuable type-strain genomes for metagenomic binning, comparative biology and taxonomic classification.</title>
        <authorList>
            <person name="Goeker M."/>
        </authorList>
    </citation>
    <scope>NUCLEOTIDE SEQUENCE [LARGE SCALE GENOMIC DNA]</scope>
    <source>
        <strain evidence="4 5">DSM 24875</strain>
    </source>
</reference>
<dbReference type="PRINTS" id="PR00080">
    <property type="entry name" value="SDRFAMILY"/>
</dbReference>
<dbReference type="InterPro" id="IPR002347">
    <property type="entry name" value="SDR_fam"/>
</dbReference>
<dbReference type="InterPro" id="IPR057313">
    <property type="entry name" value="Maqu_2507-like"/>
</dbReference>
<keyword evidence="5" id="KW-1185">Reference proteome</keyword>
<dbReference type="SMART" id="SM00822">
    <property type="entry name" value="PKS_KR"/>
    <property type="match status" value="1"/>
</dbReference>
<dbReference type="Proteomes" id="UP000253529">
    <property type="component" value="Unassembled WGS sequence"/>
</dbReference>
<dbReference type="OrthoDB" id="9809287at2"/>
<dbReference type="PANTHER" id="PTHR44196:SF1">
    <property type="entry name" value="DEHYDROGENASE_REDUCTASE SDR FAMILY MEMBER 7B"/>
    <property type="match status" value="1"/>
</dbReference>
<comment type="caution">
    <text evidence="4">The sequence shown here is derived from an EMBL/GenBank/DDBJ whole genome shotgun (WGS) entry which is preliminary data.</text>
</comment>
<dbReference type="PANTHER" id="PTHR44196">
    <property type="entry name" value="DEHYDROGENASE/REDUCTASE SDR FAMILY MEMBER 7B"/>
    <property type="match status" value="1"/>
</dbReference>
<protein>
    <submittedName>
        <fullName evidence="4">Short-subunit dehydrogenase</fullName>
    </submittedName>
</protein>
<dbReference type="AlphaFoldDB" id="A0A366EL57"/>
<dbReference type="PROSITE" id="PS00061">
    <property type="entry name" value="ADH_SHORT"/>
    <property type="match status" value="1"/>
</dbReference>
<dbReference type="GO" id="GO:0016020">
    <property type="term" value="C:membrane"/>
    <property type="evidence" value="ECO:0007669"/>
    <property type="project" value="TreeGrafter"/>
</dbReference>
<evidence type="ECO:0000256" key="1">
    <source>
        <dbReference type="ARBA" id="ARBA00006484"/>
    </source>
</evidence>
<accession>A0A366EL57</accession>
<dbReference type="InterPro" id="IPR057326">
    <property type="entry name" value="KR_dom"/>
</dbReference>
<name>A0A366EL57_9HYPH</name>
<evidence type="ECO:0000256" key="2">
    <source>
        <dbReference type="ARBA" id="ARBA00023002"/>
    </source>
</evidence>
<organism evidence="4 5">
    <name type="scientific">Roseiarcus fermentans</name>
    <dbReference type="NCBI Taxonomy" id="1473586"/>
    <lineage>
        <taxon>Bacteria</taxon>
        <taxon>Pseudomonadati</taxon>
        <taxon>Pseudomonadota</taxon>
        <taxon>Alphaproteobacteria</taxon>
        <taxon>Hyphomicrobiales</taxon>
        <taxon>Roseiarcaceae</taxon>
        <taxon>Roseiarcus</taxon>
    </lineage>
</organism>
<dbReference type="SUPFAM" id="SSF51735">
    <property type="entry name" value="NAD(P)-binding Rossmann-fold domains"/>
    <property type="match status" value="2"/>
</dbReference>
<dbReference type="RefSeq" id="WP_113893339.1">
    <property type="nucleotide sequence ID" value="NZ_QNRK01000050.1"/>
</dbReference>
<dbReference type="GO" id="GO:0016491">
    <property type="term" value="F:oxidoreductase activity"/>
    <property type="evidence" value="ECO:0007669"/>
    <property type="project" value="UniProtKB-KW"/>
</dbReference>
<evidence type="ECO:0000259" key="3">
    <source>
        <dbReference type="SMART" id="SM00822"/>
    </source>
</evidence>
<dbReference type="PRINTS" id="PR00081">
    <property type="entry name" value="GDHRDH"/>
</dbReference>
<dbReference type="InterPro" id="IPR036291">
    <property type="entry name" value="NAD(P)-bd_dom_sf"/>
</dbReference>
<comment type="similarity">
    <text evidence="1">Belongs to the short-chain dehydrogenases/reductases (SDR) family.</text>
</comment>
<dbReference type="CDD" id="cd05233">
    <property type="entry name" value="SDR_c"/>
    <property type="match status" value="1"/>
</dbReference>
<evidence type="ECO:0000313" key="4">
    <source>
        <dbReference type="EMBL" id="RBP02706.1"/>
    </source>
</evidence>
<feature type="domain" description="Ketoreductase" evidence="3">
    <location>
        <begin position="379"/>
        <end position="563"/>
    </location>
</feature>